<feature type="transmembrane region" description="Helical" evidence="11">
    <location>
        <begin position="195"/>
        <end position="212"/>
    </location>
</feature>
<gene>
    <name evidence="13" type="ORF">AOQ71_36110</name>
</gene>
<feature type="domain" description="ABC transmembrane type-1" evidence="12">
    <location>
        <begin position="135"/>
        <end position="379"/>
    </location>
</feature>
<proteinExistence type="inferred from homology"/>
<feature type="transmembrane region" description="Helical" evidence="11">
    <location>
        <begin position="139"/>
        <end position="160"/>
    </location>
</feature>
<evidence type="ECO:0000256" key="2">
    <source>
        <dbReference type="ARBA" id="ARBA00004651"/>
    </source>
</evidence>
<dbReference type="CDD" id="cd06261">
    <property type="entry name" value="TM_PBP2"/>
    <property type="match status" value="1"/>
</dbReference>
<feature type="transmembrane region" description="Helical" evidence="11">
    <location>
        <begin position="103"/>
        <end position="119"/>
    </location>
</feature>
<keyword evidence="9 11" id="KW-0472">Membrane</keyword>
<evidence type="ECO:0000256" key="6">
    <source>
        <dbReference type="ARBA" id="ARBA00022597"/>
    </source>
</evidence>
<sequence>MSGATDRMSKPQRSLRQRLFEPPAVGKMSPVANLVAWAILLFWSLFVLFPIYWVVITAFKDAWTVNNGPFFMPFVDFQPTLKGWTAQFATDPYCDAYSIGRQLVLLLNNLVAFIVSPVIKIERMEPQICKVYLAYTNSFVISFGATALCIAVGSMAAYALARISYKPKFGNIVMFVLLALSAIVASNYFDVHWAISGTTGLALFFLLARSLGRRFKTTLGNNDILFWIVSQRILPPIVVIIPVYMMFQSVRMIDTHFALIIVYAVANLPIVVWLMHDFFANLPVELEESAQLDGSSRFEIFWDIVLPLTRPGLAATTLLTLILNWNEYLFAIFLTTARALTMPIMVAAKNTGERGILWWEMCAIIMIMILPVIIMAIVLQRYIAKGVLLGAVKG</sequence>
<evidence type="ECO:0000256" key="1">
    <source>
        <dbReference type="ARBA" id="ARBA00002264"/>
    </source>
</evidence>
<evidence type="ECO:0000256" key="3">
    <source>
        <dbReference type="ARBA" id="ARBA00009047"/>
    </source>
</evidence>
<dbReference type="Proteomes" id="UP000051936">
    <property type="component" value="Unassembled WGS sequence"/>
</dbReference>
<name>A0A0R3CWR2_9BRAD</name>
<evidence type="ECO:0000313" key="14">
    <source>
        <dbReference type="Proteomes" id="UP000051936"/>
    </source>
</evidence>
<evidence type="ECO:0000256" key="5">
    <source>
        <dbReference type="ARBA" id="ARBA00022475"/>
    </source>
</evidence>
<feature type="transmembrane region" description="Helical" evidence="11">
    <location>
        <begin position="357"/>
        <end position="379"/>
    </location>
</feature>
<dbReference type="Gene3D" id="1.10.3720.10">
    <property type="entry name" value="MetI-like"/>
    <property type="match status" value="2"/>
</dbReference>
<dbReference type="InterPro" id="IPR050901">
    <property type="entry name" value="BP-dep_ABC_trans_perm"/>
</dbReference>
<evidence type="ECO:0000259" key="12">
    <source>
        <dbReference type="PROSITE" id="PS50928"/>
    </source>
</evidence>
<evidence type="ECO:0000256" key="8">
    <source>
        <dbReference type="ARBA" id="ARBA00022989"/>
    </source>
</evidence>
<keyword evidence="4 11" id="KW-0813">Transport</keyword>
<dbReference type="PANTHER" id="PTHR32243:SF50">
    <property type="entry name" value="MALTOSE_MALTODEXTRIN TRANSPORT SYSTEM PERMEASE PROTEIN MALG"/>
    <property type="match status" value="1"/>
</dbReference>
<dbReference type="Pfam" id="PF00528">
    <property type="entry name" value="BPD_transp_1"/>
    <property type="match status" value="1"/>
</dbReference>
<evidence type="ECO:0000256" key="11">
    <source>
        <dbReference type="RuleBase" id="RU363032"/>
    </source>
</evidence>
<dbReference type="STRING" id="989370.AOQ71_36110"/>
<protein>
    <recommendedName>
        <fullName evidence="10">Maltose/maltodextrin transport system permease protein MalG</fullName>
    </recommendedName>
</protein>
<keyword evidence="6" id="KW-0762">Sugar transport</keyword>
<comment type="caution">
    <text evidence="13">The sequence shown here is derived from an EMBL/GenBank/DDBJ whole genome shotgun (WGS) entry which is preliminary data.</text>
</comment>
<dbReference type="GO" id="GO:0005886">
    <property type="term" value="C:plasma membrane"/>
    <property type="evidence" value="ECO:0007669"/>
    <property type="project" value="UniProtKB-SubCell"/>
</dbReference>
<feature type="transmembrane region" description="Helical" evidence="11">
    <location>
        <begin position="257"/>
        <end position="279"/>
    </location>
</feature>
<feature type="transmembrane region" description="Helical" evidence="11">
    <location>
        <begin position="224"/>
        <end position="245"/>
    </location>
</feature>
<comment type="function">
    <text evidence="1">Part of the ABC transporter complex MalEFGK involved in maltose/maltodextrin import. Probably responsible for the translocation of the substrate across the membrane.</text>
</comment>
<dbReference type="EMBL" id="LJYG01000111">
    <property type="protein sequence ID" value="KRQ02025.1"/>
    <property type="molecule type" value="Genomic_DNA"/>
</dbReference>
<comment type="subcellular location">
    <subcellularLocation>
        <location evidence="2 11">Cell membrane</location>
        <topology evidence="2 11">Multi-pass membrane protein</topology>
    </subcellularLocation>
</comment>
<evidence type="ECO:0000256" key="9">
    <source>
        <dbReference type="ARBA" id="ARBA00023136"/>
    </source>
</evidence>
<reference evidence="13 14" key="1">
    <citation type="submission" date="2015-09" db="EMBL/GenBank/DDBJ databases">
        <title>Draft Genome Sequence of Bradyrhizobium manausense Strain BR 3351T, a Novel Symbiotic Nitrogen-Fixing Alphaproteobacterium Isolated from Brazilian Amazon Rain Forest.</title>
        <authorList>
            <person name="De Araujo J.L."/>
            <person name="Zilli J.E."/>
        </authorList>
    </citation>
    <scope>NUCLEOTIDE SEQUENCE [LARGE SCALE GENOMIC DNA]</scope>
    <source>
        <strain evidence="13 14">BR3351</strain>
    </source>
</reference>
<keyword evidence="5" id="KW-1003">Cell membrane</keyword>
<evidence type="ECO:0000313" key="13">
    <source>
        <dbReference type="EMBL" id="KRQ02025.1"/>
    </source>
</evidence>
<keyword evidence="14" id="KW-1185">Reference proteome</keyword>
<evidence type="ECO:0000256" key="7">
    <source>
        <dbReference type="ARBA" id="ARBA00022692"/>
    </source>
</evidence>
<dbReference type="PROSITE" id="PS50928">
    <property type="entry name" value="ABC_TM1"/>
    <property type="match status" value="1"/>
</dbReference>
<comment type="similarity">
    <text evidence="3">Belongs to the binding-protein-dependent transport system permease family. MalFG subfamily.</text>
</comment>
<dbReference type="InterPro" id="IPR000515">
    <property type="entry name" value="MetI-like"/>
</dbReference>
<evidence type="ECO:0000256" key="4">
    <source>
        <dbReference type="ARBA" id="ARBA00022448"/>
    </source>
</evidence>
<dbReference type="SUPFAM" id="SSF161098">
    <property type="entry name" value="MetI-like"/>
    <property type="match status" value="2"/>
</dbReference>
<keyword evidence="7 11" id="KW-0812">Transmembrane</keyword>
<dbReference type="GO" id="GO:0055085">
    <property type="term" value="P:transmembrane transport"/>
    <property type="evidence" value="ECO:0007669"/>
    <property type="project" value="InterPro"/>
</dbReference>
<dbReference type="PANTHER" id="PTHR32243">
    <property type="entry name" value="MALTOSE TRANSPORT SYSTEM PERMEASE-RELATED"/>
    <property type="match status" value="1"/>
</dbReference>
<dbReference type="InterPro" id="IPR035906">
    <property type="entry name" value="MetI-like_sf"/>
</dbReference>
<dbReference type="AlphaFoldDB" id="A0A0R3CWR2"/>
<keyword evidence="8 11" id="KW-1133">Transmembrane helix</keyword>
<accession>A0A0R3CWR2</accession>
<evidence type="ECO:0000256" key="10">
    <source>
        <dbReference type="ARBA" id="ARBA00041109"/>
    </source>
</evidence>
<organism evidence="13 14">
    <name type="scientific">Bradyrhizobium manausense</name>
    <dbReference type="NCBI Taxonomy" id="989370"/>
    <lineage>
        <taxon>Bacteria</taxon>
        <taxon>Pseudomonadati</taxon>
        <taxon>Pseudomonadota</taxon>
        <taxon>Alphaproteobacteria</taxon>
        <taxon>Hyphomicrobiales</taxon>
        <taxon>Nitrobacteraceae</taxon>
        <taxon>Bradyrhizobium</taxon>
    </lineage>
</organism>
<feature type="transmembrane region" description="Helical" evidence="11">
    <location>
        <begin position="172"/>
        <end position="189"/>
    </location>
</feature>
<feature type="transmembrane region" description="Helical" evidence="11">
    <location>
        <begin position="34"/>
        <end position="55"/>
    </location>
</feature>